<feature type="transmembrane region" description="Helical" evidence="1">
    <location>
        <begin position="54"/>
        <end position="73"/>
    </location>
</feature>
<proteinExistence type="predicted"/>
<feature type="transmembrane region" description="Helical" evidence="1">
    <location>
        <begin position="265"/>
        <end position="284"/>
    </location>
</feature>
<feature type="transmembrane region" description="Helical" evidence="1">
    <location>
        <begin position="85"/>
        <end position="109"/>
    </location>
</feature>
<feature type="transmembrane region" description="Helical" evidence="1">
    <location>
        <begin position="129"/>
        <end position="147"/>
    </location>
</feature>
<accession>A0A9N8DW00</accession>
<feature type="transmembrane region" description="Helical" evidence="1">
    <location>
        <begin position="296"/>
        <end position="317"/>
    </location>
</feature>
<dbReference type="Proteomes" id="UP001153069">
    <property type="component" value="Unassembled WGS sequence"/>
</dbReference>
<evidence type="ECO:0000256" key="1">
    <source>
        <dbReference type="SAM" id="Phobius"/>
    </source>
</evidence>
<keyword evidence="1" id="KW-0812">Transmembrane</keyword>
<evidence type="ECO:0000313" key="3">
    <source>
        <dbReference type="Proteomes" id="UP001153069"/>
    </source>
</evidence>
<dbReference type="AlphaFoldDB" id="A0A9N8DW00"/>
<keyword evidence="3" id="KW-1185">Reference proteome</keyword>
<dbReference type="EMBL" id="CAICTM010000413">
    <property type="protein sequence ID" value="CAB9510003.1"/>
    <property type="molecule type" value="Genomic_DNA"/>
</dbReference>
<reference evidence="2" key="1">
    <citation type="submission" date="2020-06" db="EMBL/GenBank/DDBJ databases">
        <authorList>
            <consortium name="Plant Systems Biology data submission"/>
        </authorList>
    </citation>
    <scope>NUCLEOTIDE SEQUENCE</scope>
    <source>
        <strain evidence="2">D6</strain>
    </source>
</reference>
<name>A0A9N8DW00_9STRA</name>
<evidence type="ECO:0000313" key="2">
    <source>
        <dbReference type="EMBL" id="CAB9510003.1"/>
    </source>
</evidence>
<comment type="caution">
    <text evidence="2">The sequence shown here is derived from an EMBL/GenBank/DDBJ whole genome shotgun (WGS) entry which is preliminary data.</text>
</comment>
<feature type="transmembrane region" description="Helical" evidence="1">
    <location>
        <begin position="329"/>
        <end position="347"/>
    </location>
</feature>
<feature type="transmembrane region" description="Helical" evidence="1">
    <location>
        <begin position="190"/>
        <end position="215"/>
    </location>
</feature>
<keyword evidence="1" id="KW-1133">Transmembrane helix</keyword>
<sequence length="348" mass="38215">MFVSSNQLIRPRVIASRVADVNSKQQKATKKITPLLIGAFHLSTSGIFHPDTKLLSVIGSFPAVLLCSSIILFKSEDFSGVPVGYLTRLLLFFFQFEILNNLKTVWAGATLDARSKDNAIMELFPRKRTITAMWAACLLSVSTMVLASIASGGSLFNGALIGLITVHHYMEFDNKELNQTLMMSGKSHWVIKNLVAAFVGYWLLPCWMASVDPLFSSLGQSMLQRSAFAVFYWQNQDIKDIQVDREEGCTTLSTMLEDKLGYKNGLLVNALLTVTSGLGLMVYLTPGAVTMSSASVWVLCAISFVASGACQVHMAQTTSIISEKKAQRAAKLAYGFMVLCEVFTLFLL</sequence>
<protein>
    <submittedName>
        <fullName evidence="2">Uncharacterized protein</fullName>
    </submittedName>
</protein>
<keyword evidence="1" id="KW-0472">Membrane</keyword>
<gene>
    <name evidence="2" type="ORF">SEMRO_414_G138320.1</name>
</gene>
<organism evidence="2 3">
    <name type="scientific">Seminavis robusta</name>
    <dbReference type="NCBI Taxonomy" id="568900"/>
    <lineage>
        <taxon>Eukaryota</taxon>
        <taxon>Sar</taxon>
        <taxon>Stramenopiles</taxon>
        <taxon>Ochrophyta</taxon>
        <taxon>Bacillariophyta</taxon>
        <taxon>Bacillariophyceae</taxon>
        <taxon>Bacillariophycidae</taxon>
        <taxon>Naviculales</taxon>
        <taxon>Naviculaceae</taxon>
        <taxon>Seminavis</taxon>
    </lineage>
</organism>